<feature type="transmembrane region" description="Helical" evidence="6">
    <location>
        <begin position="69"/>
        <end position="91"/>
    </location>
</feature>
<gene>
    <name evidence="7" type="ORF">GCM10011399_04530</name>
</gene>
<dbReference type="InterPro" id="IPR036890">
    <property type="entry name" value="HATPase_C_sf"/>
</dbReference>
<accession>A0A917ETJ3</accession>
<evidence type="ECO:0000256" key="2">
    <source>
        <dbReference type="ARBA" id="ARBA00012438"/>
    </source>
</evidence>
<keyword evidence="8" id="KW-1185">Reference proteome</keyword>
<keyword evidence="6" id="KW-1133">Transmembrane helix</keyword>
<sequence length="444" mass="46607">MRRVSESPGSIAVEPAPAELASTLDRLRGALSRSTVERILTRAAAVFGLVLSLQAIPVIASSTTYVDPVWLSVEPEVLLAVLLLVVLAAVLKRGVRVMMTVFALLYFVAFAIWPLCVSNTSAALGTQPWLWSGIAVAMAYVAVALPVPWAAAYIVAVTAVYVGIHVQPSGGSAELKGSLLDAFYVLLIGAFMLMLTTTLRRAADRVDAAQQTAMQRYARAARNHATEVERTKVDALVHDSVLTTLITAARAETETERDAAVALSAAALETLQDAPGAFDLDSDVSLNDFAARLVDATQLLSPRVSFSTEGQIAGRIPGRVADALFSAAVQALINSLQHAADSDAADDVLRTVSVHVTSVPSRPDFVAVVGSAALPPALTASAVELTVQVSDTGIGFDVHAVPKERLGLRVSIRERVESVGGSAVVHSMLGGGTSIIVSWRPADS</sequence>
<evidence type="ECO:0000256" key="1">
    <source>
        <dbReference type="ARBA" id="ARBA00000085"/>
    </source>
</evidence>
<dbReference type="SUPFAM" id="SSF55874">
    <property type="entry name" value="ATPase domain of HSP90 chaperone/DNA topoisomerase II/histidine kinase"/>
    <property type="match status" value="1"/>
</dbReference>
<feature type="transmembrane region" description="Helical" evidence="6">
    <location>
        <begin position="182"/>
        <end position="199"/>
    </location>
</feature>
<evidence type="ECO:0000256" key="6">
    <source>
        <dbReference type="SAM" id="Phobius"/>
    </source>
</evidence>
<comment type="catalytic activity">
    <reaction evidence="1">
        <text>ATP + protein L-histidine = ADP + protein N-phospho-L-histidine.</text>
        <dbReference type="EC" id="2.7.13.3"/>
    </reaction>
</comment>
<dbReference type="PANTHER" id="PTHR24421:SF10">
    <property type="entry name" value="NITRATE_NITRITE SENSOR PROTEIN NARQ"/>
    <property type="match status" value="1"/>
</dbReference>
<evidence type="ECO:0000256" key="5">
    <source>
        <dbReference type="ARBA" id="ARBA00023012"/>
    </source>
</evidence>
<dbReference type="Gene3D" id="3.30.565.10">
    <property type="entry name" value="Histidine kinase-like ATPase, C-terminal domain"/>
    <property type="match status" value="1"/>
</dbReference>
<dbReference type="InterPro" id="IPR050482">
    <property type="entry name" value="Sensor_HK_TwoCompSys"/>
</dbReference>
<dbReference type="AlphaFoldDB" id="A0A917ETJ3"/>
<evidence type="ECO:0000313" key="7">
    <source>
        <dbReference type="EMBL" id="GGF13748.1"/>
    </source>
</evidence>
<protein>
    <recommendedName>
        <fullName evidence="2">histidine kinase</fullName>
        <ecNumber evidence="2">2.7.13.3</ecNumber>
    </recommendedName>
</protein>
<evidence type="ECO:0000256" key="3">
    <source>
        <dbReference type="ARBA" id="ARBA00022679"/>
    </source>
</evidence>
<dbReference type="GO" id="GO:0004673">
    <property type="term" value="F:protein histidine kinase activity"/>
    <property type="evidence" value="ECO:0007669"/>
    <property type="project" value="UniProtKB-EC"/>
</dbReference>
<reference evidence="7 8" key="1">
    <citation type="journal article" date="2014" name="Int. J. Syst. Evol. Microbiol.">
        <title>Complete genome sequence of Corynebacterium casei LMG S-19264T (=DSM 44701T), isolated from a smear-ripened cheese.</title>
        <authorList>
            <consortium name="US DOE Joint Genome Institute (JGI-PGF)"/>
            <person name="Walter F."/>
            <person name="Albersmeier A."/>
            <person name="Kalinowski J."/>
            <person name="Ruckert C."/>
        </authorList>
    </citation>
    <scope>NUCLEOTIDE SEQUENCE [LARGE SCALE GENOMIC DNA]</scope>
    <source>
        <strain evidence="7 8">CGMCC 1.12976</strain>
    </source>
</reference>
<organism evidence="7 8">
    <name type="scientific">Subtercola lobariae</name>
    <dbReference type="NCBI Taxonomy" id="1588641"/>
    <lineage>
        <taxon>Bacteria</taxon>
        <taxon>Bacillati</taxon>
        <taxon>Actinomycetota</taxon>
        <taxon>Actinomycetes</taxon>
        <taxon>Micrococcales</taxon>
        <taxon>Microbacteriaceae</taxon>
        <taxon>Subtercola</taxon>
    </lineage>
</organism>
<name>A0A917ETJ3_9MICO</name>
<dbReference type="Proteomes" id="UP000598775">
    <property type="component" value="Unassembled WGS sequence"/>
</dbReference>
<dbReference type="PANTHER" id="PTHR24421">
    <property type="entry name" value="NITRATE/NITRITE SENSOR PROTEIN NARX-RELATED"/>
    <property type="match status" value="1"/>
</dbReference>
<keyword evidence="6" id="KW-0472">Membrane</keyword>
<keyword evidence="6" id="KW-0812">Transmembrane</keyword>
<keyword evidence="5" id="KW-0902">Two-component regulatory system</keyword>
<evidence type="ECO:0000256" key="4">
    <source>
        <dbReference type="ARBA" id="ARBA00022777"/>
    </source>
</evidence>
<keyword evidence="3" id="KW-0808">Transferase</keyword>
<feature type="transmembrane region" description="Helical" evidence="6">
    <location>
        <begin position="39"/>
        <end position="60"/>
    </location>
</feature>
<dbReference type="GO" id="GO:0000160">
    <property type="term" value="P:phosphorelay signal transduction system"/>
    <property type="evidence" value="ECO:0007669"/>
    <property type="project" value="UniProtKB-KW"/>
</dbReference>
<keyword evidence="4" id="KW-0418">Kinase</keyword>
<feature type="transmembrane region" description="Helical" evidence="6">
    <location>
        <begin position="97"/>
        <end position="117"/>
    </location>
</feature>
<evidence type="ECO:0000313" key="8">
    <source>
        <dbReference type="Proteomes" id="UP000598775"/>
    </source>
</evidence>
<proteinExistence type="predicted"/>
<feature type="transmembrane region" description="Helical" evidence="6">
    <location>
        <begin position="129"/>
        <end position="162"/>
    </location>
</feature>
<dbReference type="EMBL" id="BMGP01000001">
    <property type="protein sequence ID" value="GGF13748.1"/>
    <property type="molecule type" value="Genomic_DNA"/>
</dbReference>
<dbReference type="EC" id="2.7.13.3" evidence="2"/>
<comment type="caution">
    <text evidence="7">The sequence shown here is derived from an EMBL/GenBank/DDBJ whole genome shotgun (WGS) entry which is preliminary data.</text>
</comment>